<feature type="domain" description="Thiolase C-terminal" evidence="9">
    <location>
        <begin position="277"/>
        <end position="400"/>
    </location>
</feature>
<evidence type="ECO:0000256" key="7">
    <source>
        <dbReference type="RuleBase" id="RU003557"/>
    </source>
</evidence>
<dbReference type="GO" id="GO:0033812">
    <property type="term" value="F:3-oxoadipyl-CoA thiolase activity"/>
    <property type="evidence" value="ECO:0007669"/>
    <property type="project" value="UniProtKB-EC"/>
</dbReference>
<dbReference type="PROSITE" id="PS00737">
    <property type="entry name" value="THIOLASE_2"/>
    <property type="match status" value="1"/>
</dbReference>
<evidence type="ECO:0000256" key="3">
    <source>
        <dbReference type="ARBA" id="ARBA00010982"/>
    </source>
</evidence>
<keyword evidence="5 7" id="KW-0012">Acyltransferase</keyword>
<keyword evidence="4 7" id="KW-0808">Transferase</keyword>
<accession>A0ABX0JSR7</accession>
<dbReference type="InterPro" id="IPR020613">
    <property type="entry name" value="Thiolase_CS"/>
</dbReference>
<dbReference type="RefSeq" id="WP_173584732.1">
    <property type="nucleotide sequence ID" value="NZ_WOTB01000032.1"/>
</dbReference>
<dbReference type="InterPro" id="IPR020615">
    <property type="entry name" value="Thiolase_acyl_enz_int_AS"/>
</dbReference>
<dbReference type="InterPro" id="IPR012793">
    <property type="entry name" value="PcaF"/>
</dbReference>
<dbReference type="NCBIfam" id="TIGR01930">
    <property type="entry name" value="AcCoA-C-Actrans"/>
    <property type="match status" value="1"/>
</dbReference>
<dbReference type="PROSITE" id="PS00098">
    <property type="entry name" value="THIOLASE_1"/>
    <property type="match status" value="1"/>
</dbReference>
<comment type="catalytic activity">
    <reaction evidence="6">
        <text>succinyl-CoA + acetyl-CoA = 3-oxoadipyl-CoA + CoA</text>
        <dbReference type="Rhea" id="RHEA:19481"/>
        <dbReference type="ChEBI" id="CHEBI:57287"/>
        <dbReference type="ChEBI" id="CHEBI:57288"/>
        <dbReference type="ChEBI" id="CHEBI:57292"/>
        <dbReference type="ChEBI" id="CHEBI:57348"/>
        <dbReference type="EC" id="2.3.1.174"/>
    </reaction>
</comment>
<dbReference type="InterPro" id="IPR002155">
    <property type="entry name" value="Thiolase"/>
</dbReference>
<evidence type="ECO:0000313" key="10">
    <source>
        <dbReference type="EMBL" id="NHN86357.1"/>
    </source>
</evidence>
<dbReference type="Gene3D" id="3.40.47.10">
    <property type="match status" value="1"/>
</dbReference>
<dbReference type="Pfam" id="PF00108">
    <property type="entry name" value="Thiolase_N"/>
    <property type="match status" value="1"/>
</dbReference>
<evidence type="ECO:0000259" key="8">
    <source>
        <dbReference type="Pfam" id="PF00108"/>
    </source>
</evidence>
<comment type="pathway">
    <text evidence="1">Lipid metabolism.</text>
</comment>
<evidence type="ECO:0000256" key="6">
    <source>
        <dbReference type="ARBA" id="ARBA00048527"/>
    </source>
</evidence>
<evidence type="ECO:0000256" key="4">
    <source>
        <dbReference type="ARBA" id="ARBA00022679"/>
    </source>
</evidence>
<dbReference type="PANTHER" id="PTHR43853">
    <property type="entry name" value="3-KETOACYL-COA THIOLASE, PEROXISOMAL"/>
    <property type="match status" value="1"/>
</dbReference>
<evidence type="ECO:0000256" key="5">
    <source>
        <dbReference type="ARBA" id="ARBA00023315"/>
    </source>
</evidence>
<dbReference type="EC" id="2.3.1.174" evidence="10"/>
<dbReference type="PIRSF" id="PIRSF000429">
    <property type="entry name" value="Ac-CoA_Ac_transf"/>
    <property type="match status" value="1"/>
</dbReference>
<proteinExistence type="inferred from homology"/>
<dbReference type="Pfam" id="PF02803">
    <property type="entry name" value="Thiolase_C"/>
    <property type="match status" value="1"/>
</dbReference>
<comment type="caution">
    <text evidence="10">The sequence shown here is derived from an EMBL/GenBank/DDBJ whole genome shotgun (WGS) entry which is preliminary data.</text>
</comment>
<evidence type="ECO:0000256" key="2">
    <source>
        <dbReference type="ARBA" id="ARBA00005211"/>
    </source>
</evidence>
<dbReference type="SUPFAM" id="SSF53901">
    <property type="entry name" value="Thiolase-like"/>
    <property type="match status" value="2"/>
</dbReference>
<dbReference type="NCBIfam" id="TIGR02430">
    <property type="entry name" value="pcaF"/>
    <property type="match status" value="1"/>
</dbReference>
<evidence type="ECO:0000313" key="11">
    <source>
        <dbReference type="Proteomes" id="UP000635278"/>
    </source>
</evidence>
<dbReference type="InterPro" id="IPR050215">
    <property type="entry name" value="Thiolase-like_sf_Thiolase"/>
</dbReference>
<organism evidence="10 11">
    <name type="scientific">Acetobacter musti</name>
    <dbReference type="NCBI Taxonomy" id="864732"/>
    <lineage>
        <taxon>Bacteria</taxon>
        <taxon>Pseudomonadati</taxon>
        <taxon>Pseudomonadota</taxon>
        <taxon>Alphaproteobacteria</taxon>
        <taxon>Acetobacterales</taxon>
        <taxon>Acetobacteraceae</taxon>
        <taxon>Acetobacter</taxon>
    </lineage>
</organism>
<reference evidence="10 11" key="1">
    <citation type="journal article" date="2020" name="Int. J. Syst. Evol. Microbiol.">
        <title>Novel acetic acid bacteria from cider fermentations: Acetobacter conturbans sp. nov. and Acetobacter fallax sp. nov.</title>
        <authorList>
            <person name="Sombolestani A.S."/>
            <person name="Cleenwerck I."/>
            <person name="Cnockaert M."/>
            <person name="Borremans W."/>
            <person name="Wieme A.D."/>
            <person name="De Vuyst L."/>
            <person name="Vandamme P."/>
        </authorList>
    </citation>
    <scope>NUCLEOTIDE SEQUENCE [LARGE SCALE GENOMIC DNA]</scope>
    <source>
        <strain evidence="10 11">LMG 30640</strain>
    </source>
</reference>
<dbReference type="InterPro" id="IPR020617">
    <property type="entry name" value="Thiolase_C"/>
</dbReference>
<evidence type="ECO:0000256" key="1">
    <source>
        <dbReference type="ARBA" id="ARBA00005189"/>
    </source>
</evidence>
<gene>
    <name evidence="10" type="primary">pcaF</name>
    <name evidence="10" type="ORF">GOB93_17190</name>
</gene>
<dbReference type="EMBL" id="WOTB01000032">
    <property type="protein sequence ID" value="NHN86357.1"/>
    <property type="molecule type" value="Genomic_DNA"/>
</dbReference>
<feature type="domain" description="Thiolase N-terminal" evidence="8">
    <location>
        <begin position="5"/>
        <end position="268"/>
    </location>
</feature>
<dbReference type="PROSITE" id="PS00099">
    <property type="entry name" value="THIOLASE_3"/>
    <property type="match status" value="1"/>
</dbReference>
<comment type="pathway">
    <text evidence="2">Aromatic compound metabolism.</text>
</comment>
<evidence type="ECO:0000259" key="9">
    <source>
        <dbReference type="Pfam" id="PF02803"/>
    </source>
</evidence>
<dbReference type="InterPro" id="IPR016039">
    <property type="entry name" value="Thiolase-like"/>
</dbReference>
<comment type="similarity">
    <text evidence="3 7">Belongs to the thiolase-like superfamily. Thiolase family.</text>
</comment>
<dbReference type="InterPro" id="IPR020610">
    <property type="entry name" value="Thiolase_AS"/>
</dbReference>
<dbReference type="PANTHER" id="PTHR43853:SF2">
    <property type="entry name" value="3-OXOADIPYL-COA_3-OXO-5,6-DEHYDROSUBERYL-COA THIOLASE"/>
    <property type="match status" value="1"/>
</dbReference>
<name>A0ABX0JSR7_9PROT</name>
<dbReference type="Proteomes" id="UP000635278">
    <property type="component" value="Unassembled WGS sequence"/>
</dbReference>
<dbReference type="NCBIfam" id="NF006551">
    <property type="entry name" value="PRK09050.1"/>
    <property type="match status" value="1"/>
</dbReference>
<keyword evidence="11" id="KW-1185">Reference proteome</keyword>
<sequence length="401" mass="42648">MREAYICDFTRSPIGRYAGALSSVRADDLAAHPLRVLRERNSSVDWDALDDCFMGCANQAGEDNRNVARMAVLLAGYPVSTPGTTINRLCGSGLDAVGQAARALRSGEAELMIAGGVESMSRAPFVQGKATEAFSREAALYDTTIGWRFINPAMREAWGCDSMPETGENVAERFNITREDQDVFAFASQVKTSRAQEEGYFTREISPVTVRTRKTDVLVSDDEHPRPETTLERLSKLRAPFRKTGGTVTAGNASGVNDGSAALLLATEVGAKKHGLTPRARVIAMATAGVEPAVMGIGPVPAVQRVLKKTGLSLDDVDLIELNEAFASQSLAVLRSLGLPDDSERVNPHGGAIALGHPLGMSGARLALTAVNGLEQRGGRRALVTMCIGVGQGIAALIERI</sequence>
<protein>
    <submittedName>
        <fullName evidence="10">3-oxoadipyl-CoA thiolase</fullName>
        <ecNumber evidence="10">2.3.1.174</ecNumber>
    </submittedName>
</protein>
<dbReference type="CDD" id="cd00751">
    <property type="entry name" value="thiolase"/>
    <property type="match status" value="1"/>
</dbReference>
<dbReference type="InterPro" id="IPR020616">
    <property type="entry name" value="Thiolase_N"/>
</dbReference>